<evidence type="ECO:0000313" key="2">
    <source>
        <dbReference type="Proteomes" id="UP001226389"/>
    </source>
</evidence>
<proteinExistence type="predicted"/>
<accession>A0ABT9UGD7</accession>
<organism evidence="1 2">
    <name type="scientific">Pseudarthrobacter defluvii</name>
    <dbReference type="NCBI Taxonomy" id="410837"/>
    <lineage>
        <taxon>Bacteria</taxon>
        <taxon>Bacillati</taxon>
        <taxon>Actinomycetota</taxon>
        <taxon>Actinomycetes</taxon>
        <taxon>Micrococcales</taxon>
        <taxon>Micrococcaceae</taxon>
        <taxon>Pseudarthrobacter</taxon>
    </lineage>
</organism>
<comment type="caution">
    <text evidence="1">The sequence shown here is derived from an EMBL/GenBank/DDBJ whole genome shotgun (WGS) entry which is preliminary data.</text>
</comment>
<keyword evidence="2" id="KW-1185">Reference proteome</keyword>
<protein>
    <submittedName>
        <fullName evidence="1">Uncharacterized protein</fullName>
    </submittedName>
</protein>
<sequence length="32" mass="3498">MNLMPAPPISVIAPTHREPLALVVSLEEEQKS</sequence>
<reference evidence="1 2" key="1">
    <citation type="submission" date="2023-07" db="EMBL/GenBank/DDBJ databases">
        <title>Sorghum-associated microbial communities from plants grown in Nebraska, USA.</title>
        <authorList>
            <person name="Schachtman D."/>
        </authorList>
    </citation>
    <scope>NUCLEOTIDE SEQUENCE [LARGE SCALE GENOMIC DNA]</scope>
    <source>
        <strain evidence="1 2">DS994</strain>
    </source>
</reference>
<evidence type="ECO:0000313" key="1">
    <source>
        <dbReference type="EMBL" id="MDQ0118028.1"/>
    </source>
</evidence>
<gene>
    <name evidence="1" type="ORF">J2T22_001205</name>
</gene>
<dbReference type="Proteomes" id="UP001226389">
    <property type="component" value="Unassembled WGS sequence"/>
</dbReference>
<name>A0ABT9UGD7_9MICC</name>
<dbReference type="EMBL" id="JAUSSY010000004">
    <property type="protein sequence ID" value="MDQ0118028.1"/>
    <property type="molecule type" value="Genomic_DNA"/>
</dbReference>